<comment type="caution">
    <text evidence="1">The sequence shown here is derived from an EMBL/GenBank/DDBJ whole genome shotgun (WGS) entry which is preliminary data.</text>
</comment>
<evidence type="ECO:0000313" key="2">
    <source>
        <dbReference type="Proteomes" id="UP001590950"/>
    </source>
</evidence>
<proteinExistence type="predicted"/>
<organism evidence="1 2">
    <name type="scientific">Stereocaulon virgatum</name>
    <dbReference type="NCBI Taxonomy" id="373712"/>
    <lineage>
        <taxon>Eukaryota</taxon>
        <taxon>Fungi</taxon>
        <taxon>Dikarya</taxon>
        <taxon>Ascomycota</taxon>
        <taxon>Pezizomycotina</taxon>
        <taxon>Lecanoromycetes</taxon>
        <taxon>OSLEUM clade</taxon>
        <taxon>Lecanoromycetidae</taxon>
        <taxon>Lecanorales</taxon>
        <taxon>Lecanorineae</taxon>
        <taxon>Stereocaulaceae</taxon>
        <taxon>Stereocaulon</taxon>
    </lineage>
</organism>
<accession>A0ABR3ZXH2</accession>
<dbReference type="Proteomes" id="UP001590950">
    <property type="component" value="Unassembled WGS sequence"/>
</dbReference>
<evidence type="ECO:0000313" key="1">
    <source>
        <dbReference type="EMBL" id="KAL2037219.1"/>
    </source>
</evidence>
<keyword evidence="2" id="KW-1185">Reference proteome</keyword>
<gene>
    <name evidence="1" type="ORF">N7G274_010082</name>
</gene>
<reference evidence="1 2" key="1">
    <citation type="submission" date="2024-09" db="EMBL/GenBank/DDBJ databases">
        <title>Rethinking Asexuality: The Enigmatic Case of Functional Sexual Genes in Lepraria (Stereocaulaceae).</title>
        <authorList>
            <person name="Doellman M."/>
            <person name="Sun Y."/>
            <person name="Barcenas-Pena A."/>
            <person name="Lumbsch H.T."/>
            <person name="Grewe F."/>
        </authorList>
    </citation>
    <scope>NUCLEOTIDE SEQUENCE [LARGE SCALE GENOMIC DNA]</scope>
    <source>
        <strain evidence="1 2">Mercado 3170</strain>
    </source>
</reference>
<protein>
    <submittedName>
        <fullName evidence="1">Uncharacterized protein</fullName>
    </submittedName>
</protein>
<dbReference type="EMBL" id="JBEFKJ010000043">
    <property type="protein sequence ID" value="KAL2037219.1"/>
    <property type="molecule type" value="Genomic_DNA"/>
</dbReference>
<name>A0ABR3ZXH2_9LECA</name>
<sequence length="233" mass="26278">MVIKVVLEACKANPRYKDISWLRKDIKRFLKEVDEAEQPISPIHGLVQDAHKHRGVNTEIADVPSVLQVRNRLLAIVLLVRCDYAILSDFGTHGGGMASWGNLRDFRLSLALNRKDYENLIQESRSRQQPTHQVEGLLYWARFVALERSRSASLSDADMTTLIDRAHGQLYLARNICNTYQGQTAGMPAEVSEAEKMLRDSTFYAPVTNLEKAAVYAANGAEFSRYGTLVLLR</sequence>